<name>A0ABR2JS03_9EUKA</name>
<evidence type="ECO:0000313" key="2">
    <source>
        <dbReference type="EMBL" id="KAK8881666.1"/>
    </source>
</evidence>
<organism evidence="2 3">
    <name type="scientific">Tritrichomonas musculus</name>
    <dbReference type="NCBI Taxonomy" id="1915356"/>
    <lineage>
        <taxon>Eukaryota</taxon>
        <taxon>Metamonada</taxon>
        <taxon>Parabasalia</taxon>
        <taxon>Tritrichomonadida</taxon>
        <taxon>Tritrichomonadidae</taxon>
        <taxon>Tritrichomonas</taxon>
    </lineage>
</organism>
<evidence type="ECO:0000313" key="3">
    <source>
        <dbReference type="Proteomes" id="UP001470230"/>
    </source>
</evidence>
<keyword evidence="1" id="KW-0472">Membrane</keyword>
<feature type="transmembrane region" description="Helical" evidence="1">
    <location>
        <begin position="824"/>
        <end position="846"/>
    </location>
</feature>
<feature type="transmembrane region" description="Helical" evidence="1">
    <location>
        <begin position="639"/>
        <end position="657"/>
    </location>
</feature>
<feature type="transmembrane region" description="Helical" evidence="1">
    <location>
        <begin position="177"/>
        <end position="197"/>
    </location>
</feature>
<feature type="transmembrane region" description="Helical" evidence="1">
    <location>
        <begin position="303"/>
        <end position="323"/>
    </location>
</feature>
<keyword evidence="3" id="KW-1185">Reference proteome</keyword>
<feature type="transmembrane region" description="Helical" evidence="1">
    <location>
        <begin position="991"/>
        <end position="1011"/>
    </location>
</feature>
<feature type="transmembrane region" description="Helical" evidence="1">
    <location>
        <begin position="274"/>
        <end position="291"/>
    </location>
</feature>
<proteinExistence type="predicted"/>
<comment type="caution">
    <text evidence="2">The sequence shown here is derived from an EMBL/GenBank/DDBJ whole genome shotgun (WGS) entry which is preliminary data.</text>
</comment>
<protein>
    <submittedName>
        <fullName evidence="2">Uncharacterized protein</fullName>
    </submittedName>
</protein>
<accession>A0ABR2JS03</accession>
<feature type="transmembrane region" description="Helical" evidence="1">
    <location>
        <begin position="108"/>
        <end position="131"/>
    </location>
</feature>
<keyword evidence="1" id="KW-1133">Transmembrane helix</keyword>
<dbReference type="Proteomes" id="UP001470230">
    <property type="component" value="Unassembled WGS sequence"/>
</dbReference>
<evidence type="ECO:0000256" key="1">
    <source>
        <dbReference type="SAM" id="Phobius"/>
    </source>
</evidence>
<dbReference type="EMBL" id="JAPFFF010000010">
    <property type="protein sequence ID" value="KAK8881666.1"/>
    <property type="molecule type" value="Genomic_DNA"/>
</dbReference>
<feature type="transmembrane region" description="Helical" evidence="1">
    <location>
        <begin position="244"/>
        <end position="262"/>
    </location>
</feature>
<feature type="transmembrane region" description="Helical" evidence="1">
    <location>
        <begin position="51"/>
        <end position="72"/>
    </location>
</feature>
<keyword evidence="1" id="KW-0812">Transmembrane</keyword>
<gene>
    <name evidence="2" type="ORF">M9Y10_004426</name>
</gene>
<feature type="transmembrane region" description="Helical" evidence="1">
    <location>
        <begin position="143"/>
        <end position="165"/>
    </location>
</feature>
<feature type="transmembrane region" description="Helical" evidence="1">
    <location>
        <begin position="209"/>
        <end position="232"/>
    </location>
</feature>
<sequence length="1338" mass="156751">MPNLHHEIAKKKRTRPIARLMDFIKPNYIGLKWRFFEFSIILKSASINYSFLYVLFYVLEFIASVFPALYVISGYNSELQPKYPPGKTMLPYWNFFNKFIPEFIYVETWLYIQSVLFFFILVLFFICFMAPRQCYFLHIFLNIQIHLILFPLTCGAFSYDIYYFLYLPADGAGLIPTILHFVLFCFYFCLIVILFFAESNSIISPHYGVAQWFSLFPLHYPFLLFFVTFSGFQMMNLIFISRHILLLLTIIFLAISAIITFIDMPFVLFVANEIYVAKSLTCIIIFIFDNLMASNILQGRRKLIFSMLPLLFAVIFFITHLLFKVKRVALTKMFTNLSENDSFEPLDINIKSASKMCIIVKLCIVSGQKIVISPKFVQYCLERFPDNEWFISYVAFLYVVVWNASEDVYKFLLHLLSLDVFNIATQYTLYQFVYCFMQTAQITSPAIHRKLQKYRHLVLKFVVAHKNFWMAAIEQNYDAFNVANDQMGVLMSKVEFFIKQLKLLYPLCPVIHCERSLFEADFHHNYSKSDYYYQKAAALLDHSNVFINSTFFYHYSLFFPGVQRTSNDTRSQNSGNNNKEDNSSEYCYLSFFENNDNALRSSVSLSIHDQYITSLTHTFHQRKEIPKIDPKFDTTSRRLYLMILLLLPVIIFGIFIYQVMINRFLNRCLDEYNEMNTFLIDTKKFRKNLNIAEFDLLLAINVSLNEMFFNFTINHLDLIRIDLQNYKYMYDTSENKIRDAISYIENSIEHNVSLSILFSKLNTYMMSARSLQPSNESSVVVMNETELIESFNMTYQFIDRIYFEFIDFFCDIEKNEMKNLKIQTFVIIAIEIFPFTIGILICHHLMKKTQNDVFDIIKTGQPPILYYIAHQFDKIISYQKSQYPALKQYRRPTIILPLILIILFFLIPNVMTLVVTYKNKIETPSKNTLMPILQPSEIAVNSYFLMVTVEMTRRNKSENSCVHDFFNGFNTTYSQGIQKVEMSFYNTSHHLVVISKVAFIVIIPLLLWYGVNLVNTAKHWKIRKYMLQFIPSHVSHSNPIFHELLKEGKVMNTTVKEFWSELKTPPSNFDFFCIIQYNSNESVVKITGNIKNFIEKVPSTLGDLRDELLLLFENENEQINEFFNAKILNSCLALSLPNGKDVTFSFASDPISLIIKDDHLNTENNMKQRISRHLDDYLSQRRMTATNIIEKCILILIDCFDQKILNEVSEKVVTFQSLKIIDSRYNKLVIMIQLTDQITSEISEFADQMENVLPNIRGCVVVGGPLLFFDGVKGALTKSRFVGEVYERAKKFLLEVKKGQFYFEKEVADLCGIERSEEMQKEFALVDGKVVQGVSYFE</sequence>
<feature type="transmembrane region" description="Helical" evidence="1">
    <location>
        <begin position="894"/>
        <end position="917"/>
    </location>
</feature>
<reference evidence="2 3" key="1">
    <citation type="submission" date="2024-04" db="EMBL/GenBank/DDBJ databases">
        <title>Tritrichomonas musculus Genome.</title>
        <authorList>
            <person name="Alves-Ferreira E."/>
            <person name="Grigg M."/>
            <person name="Lorenzi H."/>
            <person name="Galac M."/>
        </authorList>
    </citation>
    <scope>NUCLEOTIDE SEQUENCE [LARGE SCALE GENOMIC DNA]</scope>
    <source>
        <strain evidence="2 3">EAF2021</strain>
    </source>
</reference>